<sequence length="139" mass="14297">MSPAVVTTESLSRALDDIVDRVPGAQFAAVLSPDGILLGSSRGIENELAEQLSSMVCGLQALGLAAARVCGDGELHQVVVQMSRAFLFHATTGNGAILTVGIDGDAEVGDMAYEVALFAGQAGHHLPVYLEPVASGAHR</sequence>
<dbReference type="SMART" id="SM00960">
    <property type="entry name" value="Robl_LC7"/>
    <property type="match status" value="1"/>
</dbReference>
<dbReference type="PANTHER" id="PTHR36222">
    <property type="entry name" value="SERINE PROTEASE INHIBITOR RV3364C"/>
    <property type="match status" value="1"/>
</dbReference>
<dbReference type="Proteomes" id="UP000248924">
    <property type="component" value="Unassembled WGS sequence"/>
</dbReference>
<gene>
    <name evidence="2" type="ORF">C1I95_08585</name>
</gene>
<dbReference type="InterPro" id="IPR053141">
    <property type="entry name" value="Mycobact_SerProt_Inhib_Rv3364c"/>
</dbReference>
<organism evidence="2 3">
    <name type="scientific">Micromonospora craterilacus</name>
    <dbReference type="NCBI Taxonomy" id="1655439"/>
    <lineage>
        <taxon>Bacteria</taxon>
        <taxon>Bacillati</taxon>
        <taxon>Actinomycetota</taxon>
        <taxon>Actinomycetes</taxon>
        <taxon>Micromonosporales</taxon>
        <taxon>Micromonosporaceae</taxon>
        <taxon>Micromonospora</taxon>
    </lineage>
</organism>
<evidence type="ECO:0000313" key="2">
    <source>
        <dbReference type="EMBL" id="PZG20880.1"/>
    </source>
</evidence>
<dbReference type="Gene3D" id="3.30.450.30">
    <property type="entry name" value="Dynein light chain 2a, cytoplasmic"/>
    <property type="match status" value="1"/>
</dbReference>
<dbReference type="RefSeq" id="WP_111213254.1">
    <property type="nucleotide sequence ID" value="NZ_POTY01000036.1"/>
</dbReference>
<dbReference type="Pfam" id="PF03259">
    <property type="entry name" value="Robl_LC7"/>
    <property type="match status" value="1"/>
</dbReference>
<evidence type="ECO:0000313" key="3">
    <source>
        <dbReference type="Proteomes" id="UP000248924"/>
    </source>
</evidence>
<accession>A0A2W2F5H9</accession>
<protein>
    <submittedName>
        <fullName evidence="2">Dynein regulation protein LC7</fullName>
    </submittedName>
</protein>
<dbReference type="EMBL" id="POTY01000036">
    <property type="protein sequence ID" value="PZG20880.1"/>
    <property type="molecule type" value="Genomic_DNA"/>
</dbReference>
<proteinExistence type="predicted"/>
<comment type="caution">
    <text evidence="2">The sequence shown here is derived from an EMBL/GenBank/DDBJ whole genome shotgun (WGS) entry which is preliminary data.</text>
</comment>
<dbReference type="OrthoDB" id="4568655at2"/>
<dbReference type="PANTHER" id="PTHR36222:SF1">
    <property type="entry name" value="SERINE PROTEASE INHIBITOR RV3364C"/>
    <property type="match status" value="1"/>
</dbReference>
<feature type="domain" description="Roadblock/LAMTOR2" evidence="1">
    <location>
        <begin position="12"/>
        <end position="102"/>
    </location>
</feature>
<dbReference type="InterPro" id="IPR004942">
    <property type="entry name" value="Roadblock/LAMTOR2_dom"/>
</dbReference>
<dbReference type="AlphaFoldDB" id="A0A2W2F5H9"/>
<keyword evidence="3" id="KW-1185">Reference proteome</keyword>
<dbReference type="SUPFAM" id="SSF103196">
    <property type="entry name" value="Roadblock/LC7 domain"/>
    <property type="match status" value="1"/>
</dbReference>
<evidence type="ECO:0000259" key="1">
    <source>
        <dbReference type="SMART" id="SM00960"/>
    </source>
</evidence>
<name>A0A2W2F5H9_9ACTN</name>
<reference evidence="2 3" key="1">
    <citation type="submission" date="2018-01" db="EMBL/GenBank/DDBJ databases">
        <title>Draft genome sequence of Jishengella sp. NA12.</title>
        <authorList>
            <person name="Sahin N."/>
            <person name="Ay H."/>
            <person name="Saygin H."/>
        </authorList>
    </citation>
    <scope>NUCLEOTIDE SEQUENCE [LARGE SCALE GENOMIC DNA]</scope>
    <source>
        <strain evidence="2 3">NA12</strain>
    </source>
</reference>